<feature type="domain" description="Transposase-like Mu C-terminal" evidence="2">
    <location>
        <begin position="103"/>
        <end position="151"/>
    </location>
</feature>
<proteinExistence type="predicted"/>
<gene>
    <name evidence="3" type="ORF">PS467_41650</name>
</gene>
<feature type="region of interest" description="Disordered" evidence="1">
    <location>
        <begin position="231"/>
        <end position="269"/>
    </location>
</feature>
<reference evidence="3 4" key="1">
    <citation type="submission" date="2023-02" db="EMBL/GenBank/DDBJ databases">
        <title>Streptomyces sp. SCA4-21 with antifungal activity against Fusarium oxysporum f. sp. cubense, Streptomyces sp. SCA2-17 with antifungal activity against Fusarium oxysporum f. sp. cubense.</title>
        <authorList>
            <person name="Qi D."/>
        </authorList>
    </citation>
    <scope>NUCLEOTIDE SEQUENCE [LARGE SCALE GENOMIC DNA]</scope>
    <source>
        <strain evidence="3 4">SCA4-21</strain>
    </source>
</reference>
<protein>
    <submittedName>
        <fullName evidence="3">Mu transposase C-terminal domain-containing protein</fullName>
    </submittedName>
</protein>
<feature type="compositionally biased region" description="Polar residues" evidence="1">
    <location>
        <begin position="52"/>
        <end position="65"/>
    </location>
</feature>
<keyword evidence="4" id="KW-1185">Reference proteome</keyword>
<evidence type="ECO:0000313" key="3">
    <source>
        <dbReference type="EMBL" id="WNF01371.1"/>
    </source>
</evidence>
<dbReference type="InterPro" id="IPR015378">
    <property type="entry name" value="Transposase-like_Mu_C"/>
</dbReference>
<dbReference type="Proteomes" id="UP001305606">
    <property type="component" value="Chromosome"/>
</dbReference>
<accession>A0ABY9VBK1</accession>
<evidence type="ECO:0000259" key="2">
    <source>
        <dbReference type="Pfam" id="PF09299"/>
    </source>
</evidence>
<dbReference type="RefSeq" id="WP_311039690.1">
    <property type="nucleotide sequence ID" value="NZ_CP117522.1"/>
</dbReference>
<feature type="compositionally biased region" description="Low complexity" evidence="1">
    <location>
        <begin position="28"/>
        <end position="49"/>
    </location>
</feature>
<organism evidence="3 4">
    <name type="scientific">Streptomyces luomodiensis</name>
    <dbReference type="NCBI Taxonomy" id="3026192"/>
    <lineage>
        <taxon>Bacteria</taxon>
        <taxon>Bacillati</taxon>
        <taxon>Actinomycetota</taxon>
        <taxon>Actinomycetes</taxon>
        <taxon>Kitasatosporales</taxon>
        <taxon>Streptomycetaceae</taxon>
        <taxon>Streptomyces</taxon>
    </lineage>
</organism>
<evidence type="ECO:0000256" key="1">
    <source>
        <dbReference type="SAM" id="MobiDB-lite"/>
    </source>
</evidence>
<sequence>MSTACFSARSRPRSSPTCSFSPKPPRCPAANSSTPTANSSTSRPSSCCSWTGCASGTPNTPSRTWTIGPRPRCGPPTPPPSGPSSPGDIHAFTLEGVGKPLAITSKGVRWRKRDYFAAWMVGKGGEKVHLRYMPHHDHYIELYEPTTGQYLGPAVMANQAPPALRRELDRARKREADELRNGQKAVEKNRKARYAAINKGLTQRLDAITHDRAVQELRDLGGADHSAQALPGFLSLPAPTDGWAVPESRTNPTDSHRPDDPDRPEKDTP</sequence>
<feature type="compositionally biased region" description="Basic and acidic residues" evidence="1">
    <location>
        <begin position="254"/>
        <end position="269"/>
    </location>
</feature>
<feature type="compositionally biased region" description="Pro residues" evidence="1">
    <location>
        <begin position="72"/>
        <end position="83"/>
    </location>
</feature>
<feature type="region of interest" description="Disordered" evidence="1">
    <location>
        <begin position="1"/>
        <end position="88"/>
    </location>
</feature>
<evidence type="ECO:0000313" key="4">
    <source>
        <dbReference type="Proteomes" id="UP001305606"/>
    </source>
</evidence>
<dbReference type="EMBL" id="CP117522">
    <property type="protein sequence ID" value="WNF01371.1"/>
    <property type="molecule type" value="Genomic_DNA"/>
</dbReference>
<dbReference type="Pfam" id="PF09299">
    <property type="entry name" value="Mu-transpos_C"/>
    <property type="match status" value="1"/>
</dbReference>
<name>A0ABY9VBK1_9ACTN</name>